<evidence type="ECO:0000256" key="5">
    <source>
        <dbReference type="ARBA" id="ARBA00024934"/>
    </source>
</evidence>
<evidence type="ECO:0000313" key="7">
    <source>
        <dbReference type="EMBL" id="EDZ39637.1"/>
    </source>
</evidence>
<comment type="similarity">
    <text evidence="2 6">Belongs to the flagella basal body rod proteins family.</text>
</comment>
<reference evidence="7" key="2">
    <citation type="journal article" date="2008" name="PLoS Biol.">
        <title>Population genomic analysis of strain variation in Leptospirillum group II bacteria involved in acid mine drainage formation.</title>
        <authorList>
            <person name="Simmons S.L."/>
            <person name="Dibartolo G."/>
            <person name="Denef V.J."/>
            <person name="Goltsman D.S."/>
            <person name="Thelen M.P."/>
            <person name="Banfield J.F."/>
        </authorList>
    </citation>
    <scope>NUCLEOTIDE SEQUENCE [LARGE SCALE GENOMIC DNA]</scope>
</reference>
<evidence type="ECO:0000256" key="6">
    <source>
        <dbReference type="PIRNR" id="PIRNR002889"/>
    </source>
</evidence>
<evidence type="ECO:0000256" key="1">
    <source>
        <dbReference type="ARBA" id="ARBA00004117"/>
    </source>
</evidence>
<dbReference type="GO" id="GO:0030694">
    <property type="term" value="C:bacterial-type flagellum basal body, rod"/>
    <property type="evidence" value="ECO:0007669"/>
    <property type="project" value="InterPro"/>
</dbReference>
<dbReference type="EMBL" id="DS995259">
    <property type="protein sequence ID" value="EDZ39637.1"/>
    <property type="molecule type" value="Genomic_DNA"/>
</dbReference>
<name>B6AMD0_9BACT</name>
<sequence>MDSGWNRNCFLQGEARGRKKMAHVHLFDRTIDLLGKDLDIRSHRHLLLVSNVANQDTPGYQARDLSFKRQLANALQKDTREALDKVEGSLILNPDETVGNDLNTVNIEMEMEKIASNTGNYNAAASMVAWKYRMMGDAIRGEGR</sequence>
<evidence type="ECO:0000256" key="4">
    <source>
        <dbReference type="ARBA" id="ARBA00023143"/>
    </source>
</evidence>
<organism evidence="7">
    <name type="scientific">Leptospirillum sp. Group II '5-way CG'</name>
    <dbReference type="NCBI Taxonomy" id="419541"/>
    <lineage>
        <taxon>Bacteria</taxon>
        <taxon>Pseudomonadati</taxon>
        <taxon>Nitrospirota</taxon>
        <taxon>Nitrospiria</taxon>
        <taxon>Nitrospirales</taxon>
        <taxon>Nitrospiraceae</taxon>
        <taxon>Leptospirillum</taxon>
    </lineage>
</organism>
<keyword evidence="7" id="KW-0282">Flagellum</keyword>
<dbReference type="AlphaFoldDB" id="B6AMD0"/>
<proteinExistence type="inferred from homology"/>
<gene>
    <name evidence="7" type="ORF">CGL2_11277273</name>
</gene>
<dbReference type="NCBIfam" id="TIGR01396">
    <property type="entry name" value="FlgB"/>
    <property type="match status" value="1"/>
</dbReference>
<comment type="subcellular location">
    <subcellularLocation>
        <location evidence="1 6">Bacterial flagellum basal body</location>
    </subcellularLocation>
</comment>
<evidence type="ECO:0000256" key="3">
    <source>
        <dbReference type="ARBA" id="ARBA00014376"/>
    </source>
</evidence>
<evidence type="ECO:0000256" key="2">
    <source>
        <dbReference type="ARBA" id="ARBA00009677"/>
    </source>
</evidence>
<keyword evidence="7" id="KW-0969">Cilium</keyword>
<dbReference type="InterPro" id="IPR006300">
    <property type="entry name" value="FlgB"/>
</dbReference>
<accession>B6AMD0</accession>
<protein>
    <recommendedName>
        <fullName evidence="3 6">Flagellar basal body rod protein FlgB</fullName>
    </recommendedName>
</protein>
<dbReference type="PIRSF" id="PIRSF002889">
    <property type="entry name" value="Rod_FlgB"/>
    <property type="match status" value="1"/>
</dbReference>
<reference evidence="7" key="1">
    <citation type="journal article" date="2004" name="Nature">
        <title>Community structure and metabolism through reconstruction of microbial genomes from the environment.</title>
        <authorList>
            <person name="Tyson G.W."/>
            <person name="Chapman J."/>
            <person name="Hugenholtz P."/>
            <person name="Allen E.E."/>
            <person name="Ram R.J."/>
            <person name="Richardson P.M."/>
            <person name="Solovyev V.V."/>
            <person name="Rubin E.M."/>
            <person name="Rokhsar D.S."/>
            <person name="Banfield J.F."/>
        </authorList>
    </citation>
    <scope>NUCLEOTIDE SEQUENCE [LARGE SCALE GENOMIC DNA]</scope>
</reference>
<comment type="subunit">
    <text evidence="6">The basal body constitutes a major portion of the flagellar organelle and consists of a number of rings mounted on a central rod.</text>
</comment>
<keyword evidence="4 6" id="KW-0975">Bacterial flagellum</keyword>
<dbReference type="GO" id="GO:0071973">
    <property type="term" value="P:bacterial-type flagellum-dependent cell motility"/>
    <property type="evidence" value="ECO:0007669"/>
    <property type="project" value="InterPro"/>
</dbReference>
<keyword evidence="7" id="KW-0966">Cell projection</keyword>
<comment type="function">
    <text evidence="5 6">Structural component of flagellum, the bacterial motility apparatus. Part of the rod structure of flagellar basal body.</text>
</comment>